<evidence type="ECO:0000256" key="7">
    <source>
        <dbReference type="PROSITE-ProRule" id="PRU01091"/>
    </source>
</evidence>
<evidence type="ECO:0000256" key="3">
    <source>
        <dbReference type="ARBA" id="ARBA00023015"/>
    </source>
</evidence>
<dbReference type="PANTHER" id="PTHR48111">
    <property type="entry name" value="REGULATOR OF RPOS"/>
    <property type="match status" value="1"/>
</dbReference>
<comment type="caution">
    <text evidence="6">Lacks conserved residue(s) required for the propagation of feature annotation.</text>
</comment>
<dbReference type="Gene3D" id="1.10.10.10">
    <property type="entry name" value="Winged helix-like DNA-binding domain superfamily/Winged helix DNA-binding domain"/>
    <property type="match status" value="1"/>
</dbReference>
<feature type="DNA-binding region" description="OmpR/PhoB-type" evidence="7">
    <location>
        <begin position="124"/>
        <end position="221"/>
    </location>
</feature>
<dbReference type="GO" id="GO:0006355">
    <property type="term" value="P:regulation of DNA-templated transcription"/>
    <property type="evidence" value="ECO:0007669"/>
    <property type="project" value="InterPro"/>
</dbReference>
<dbReference type="SUPFAM" id="SSF52172">
    <property type="entry name" value="CheY-like"/>
    <property type="match status" value="1"/>
</dbReference>
<comment type="caution">
    <text evidence="10">The sequence shown here is derived from an EMBL/GenBank/DDBJ whole genome shotgun (WGS) entry which is preliminary data.</text>
</comment>
<dbReference type="SMART" id="SM00862">
    <property type="entry name" value="Trans_reg_C"/>
    <property type="match status" value="1"/>
</dbReference>
<dbReference type="GO" id="GO:0000156">
    <property type="term" value="F:phosphorelay response regulator activity"/>
    <property type="evidence" value="ECO:0007669"/>
    <property type="project" value="TreeGrafter"/>
</dbReference>
<keyword evidence="11" id="KW-1185">Reference proteome</keyword>
<dbReference type="PANTHER" id="PTHR48111:SF56">
    <property type="entry name" value="TETRATHIONATE RESPONSE REGULATORY PROTEIN TTRR"/>
    <property type="match status" value="1"/>
</dbReference>
<dbReference type="Proteomes" id="UP000272464">
    <property type="component" value="Unassembled WGS sequence"/>
</dbReference>
<evidence type="ECO:0000259" key="8">
    <source>
        <dbReference type="PROSITE" id="PS50110"/>
    </source>
</evidence>
<dbReference type="InterPro" id="IPR036388">
    <property type="entry name" value="WH-like_DNA-bd_sf"/>
</dbReference>
<reference evidence="10 11" key="1">
    <citation type="submission" date="2018-12" db="EMBL/GenBank/DDBJ databases">
        <authorList>
            <person name="Sun L."/>
            <person name="Chen Z."/>
        </authorList>
    </citation>
    <scope>NUCLEOTIDE SEQUENCE [LARGE SCALE GENOMIC DNA]</scope>
    <source>
        <strain evidence="10 11">3-5-3</strain>
    </source>
</reference>
<accession>A0A433XPB9</accession>
<dbReference type="GO" id="GO:0005829">
    <property type="term" value="C:cytosol"/>
    <property type="evidence" value="ECO:0007669"/>
    <property type="project" value="TreeGrafter"/>
</dbReference>
<dbReference type="EMBL" id="RZNX01000001">
    <property type="protein sequence ID" value="RUT35933.1"/>
    <property type="molecule type" value="Genomic_DNA"/>
</dbReference>
<dbReference type="FunFam" id="1.10.10.10:FF:000005">
    <property type="entry name" value="Two-component system response regulator"/>
    <property type="match status" value="1"/>
</dbReference>
<dbReference type="Pfam" id="PF00486">
    <property type="entry name" value="Trans_reg_C"/>
    <property type="match status" value="1"/>
</dbReference>
<dbReference type="CDD" id="cd00383">
    <property type="entry name" value="trans_reg_C"/>
    <property type="match status" value="1"/>
</dbReference>
<keyword evidence="3" id="KW-0805">Transcription regulation</keyword>
<evidence type="ECO:0000256" key="1">
    <source>
        <dbReference type="ARBA" id="ARBA00022553"/>
    </source>
</evidence>
<evidence type="ECO:0000259" key="9">
    <source>
        <dbReference type="PROSITE" id="PS51755"/>
    </source>
</evidence>
<dbReference type="OrthoDB" id="188184at2"/>
<evidence type="ECO:0000256" key="5">
    <source>
        <dbReference type="ARBA" id="ARBA00023163"/>
    </source>
</evidence>
<evidence type="ECO:0000313" key="10">
    <source>
        <dbReference type="EMBL" id="RUT35933.1"/>
    </source>
</evidence>
<sequence length="221" mass="25045">MGNLNGADQVLSEALIDAGFGIEKIESTEEGLQIVRNQVPYLLLISTLLKNMGLLEFLKAMKDGSPAMKCPVIVLSPESSTQELVQAFQEGAHDYVDMKGPPVELVARIHKLLELFYGARAGAEMLLSFADVQVQLKSRKVYRGEQLIKLTPKEYDLLCFMLRRVNQVCSREELLQEVWGYDFRVDTNVVDVYIRHLRSKIDRGHSRKIIHTVRGTGYIIH</sequence>
<keyword evidence="5" id="KW-0804">Transcription</keyword>
<evidence type="ECO:0000256" key="2">
    <source>
        <dbReference type="ARBA" id="ARBA00023012"/>
    </source>
</evidence>
<dbReference type="AlphaFoldDB" id="A0A433XPB9"/>
<dbReference type="PROSITE" id="PS51755">
    <property type="entry name" value="OMPR_PHOB"/>
    <property type="match status" value="1"/>
</dbReference>
<dbReference type="InterPro" id="IPR001867">
    <property type="entry name" value="OmpR/PhoB-type_DNA-bd"/>
</dbReference>
<dbReference type="InterPro" id="IPR016032">
    <property type="entry name" value="Sig_transdc_resp-reg_C-effctor"/>
</dbReference>
<protein>
    <submittedName>
        <fullName evidence="10">Response regulator transcription factor</fullName>
    </submittedName>
</protein>
<gene>
    <name evidence="10" type="ORF">EJP77_02740</name>
</gene>
<keyword evidence="4 7" id="KW-0238">DNA-binding</keyword>
<dbReference type="SUPFAM" id="SSF46894">
    <property type="entry name" value="C-terminal effector domain of the bipartite response regulators"/>
    <property type="match status" value="1"/>
</dbReference>
<dbReference type="PROSITE" id="PS50110">
    <property type="entry name" value="RESPONSE_REGULATORY"/>
    <property type="match status" value="1"/>
</dbReference>
<dbReference type="GO" id="GO:0000976">
    <property type="term" value="F:transcription cis-regulatory region binding"/>
    <property type="evidence" value="ECO:0007669"/>
    <property type="project" value="TreeGrafter"/>
</dbReference>
<dbReference type="GO" id="GO:0032993">
    <property type="term" value="C:protein-DNA complex"/>
    <property type="evidence" value="ECO:0007669"/>
    <property type="project" value="TreeGrafter"/>
</dbReference>
<name>A0A433XPB9_9BACL</name>
<dbReference type="Gene3D" id="3.40.50.2300">
    <property type="match status" value="1"/>
</dbReference>
<dbReference type="InterPro" id="IPR039420">
    <property type="entry name" value="WalR-like"/>
</dbReference>
<keyword evidence="1" id="KW-0597">Phosphoprotein</keyword>
<organism evidence="10 11">
    <name type="scientific">Paenibacillus zeisoli</name>
    <dbReference type="NCBI Taxonomy" id="2496267"/>
    <lineage>
        <taxon>Bacteria</taxon>
        <taxon>Bacillati</taxon>
        <taxon>Bacillota</taxon>
        <taxon>Bacilli</taxon>
        <taxon>Bacillales</taxon>
        <taxon>Paenibacillaceae</taxon>
        <taxon>Paenibacillus</taxon>
    </lineage>
</organism>
<feature type="domain" description="OmpR/PhoB-type" evidence="9">
    <location>
        <begin position="124"/>
        <end position="221"/>
    </location>
</feature>
<keyword evidence="2" id="KW-0902">Two-component regulatory system</keyword>
<evidence type="ECO:0000256" key="6">
    <source>
        <dbReference type="PROSITE-ProRule" id="PRU00169"/>
    </source>
</evidence>
<evidence type="ECO:0000313" key="11">
    <source>
        <dbReference type="Proteomes" id="UP000272464"/>
    </source>
</evidence>
<proteinExistence type="predicted"/>
<dbReference type="Pfam" id="PF00072">
    <property type="entry name" value="Response_reg"/>
    <property type="match status" value="1"/>
</dbReference>
<feature type="domain" description="Response regulatory" evidence="8">
    <location>
        <begin position="1"/>
        <end position="113"/>
    </location>
</feature>
<dbReference type="InterPro" id="IPR001789">
    <property type="entry name" value="Sig_transdc_resp-reg_receiver"/>
</dbReference>
<dbReference type="RefSeq" id="WP_127197630.1">
    <property type="nucleotide sequence ID" value="NZ_RZNX01000001.1"/>
</dbReference>
<dbReference type="InterPro" id="IPR011006">
    <property type="entry name" value="CheY-like_superfamily"/>
</dbReference>
<evidence type="ECO:0000256" key="4">
    <source>
        <dbReference type="ARBA" id="ARBA00023125"/>
    </source>
</evidence>